<feature type="region of interest" description="Disordered" evidence="1">
    <location>
        <begin position="93"/>
        <end position="153"/>
    </location>
</feature>
<accession>B4DK98</accession>
<dbReference type="RefSeq" id="XP_047302355.1">
    <property type="nucleotide sequence ID" value="XM_047446399.1"/>
</dbReference>
<name>B4DK98_HUMAN</name>
<sequence>MHLKNPPNPPHLPPVESARNKTILLQQLSALPDSPLWGLGMTRVFLADLTEASLALCSLISLKCLPGDSGKSGKVSLGLAGCSGIQTSVAPSSQQQKTASCGTGGRCCGPHPASPRKGAGSHSTARAWPSKGEAQLFSPPASAGCSGTQPGVT</sequence>
<dbReference type="EMBL" id="AK296465">
    <property type="protein sequence ID" value="BAG59110.1"/>
    <property type="molecule type" value="mRNA"/>
</dbReference>
<evidence type="ECO:0000256" key="1">
    <source>
        <dbReference type="SAM" id="MobiDB-lite"/>
    </source>
</evidence>
<protein>
    <submittedName>
        <fullName evidence="2">cDNA FLJ53535</fullName>
    </submittedName>
</protein>
<dbReference type="KEGG" id="hsa:124907423"/>
<organism evidence="2">
    <name type="scientific">Homo sapiens</name>
    <name type="common">Human</name>
    <dbReference type="NCBI Taxonomy" id="9606"/>
    <lineage>
        <taxon>Eukaryota</taxon>
        <taxon>Metazoa</taxon>
        <taxon>Chordata</taxon>
        <taxon>Craniata</taxon>
        <taxon>Vertebrata</taxon>
        <taxon>Euteleostomi</taxon>
        <taxon>Mammalia</taxon>
        <taxon>Eutheria</taxon>
        <taxon>Euarchontoglires</taxon>
        <taxon>Primates</taxon>
        <taxon>Haplorrhini</taxon>
        <taxon>Catarrhini</taxon>
        <taxon>Hominidae</taxon>
        <taxon>Homo</taxon>
    </lineage>
</organism>
<dbReference type="AlphaFoldDB" id="B4DK98"/>
<dbReference type="GeneID" id="124907423"/>
<reference evidence="2" key="1">
    <citation type="submission" date="2007-10" db="EMBL/GenBank/DDBJ databases">
        <title>NEDO human cDNA sequencing project focused on splicing variants.</title>
        <authorList>
            <person name="Wakamatsu A."/>
            <person name="Yamamoto J."/>
            <person name="Kimura K."/>
            <person name="Ishii S."/>
            <person name="Watanabe K."/>
            <person name="Sugiyama A."/>
            <person name="Murakawa K."/>
            <person name="Kaida T."/>
            <person name="Tsuchiya K."/>
            <person name="Fukuzumi Y."/>
            <person name="Kumagai A."/>
            <person name="Oishi Y."/>
            <person name="Yamamoto S."/>
            <person name="Ono Y."/>
            <person name="Komori Y."/>
            <person name="Yamazaki M."/>
            <person name="Kisu Y."/>
            <person name="Nishikawa T."/>
            <person name="Sugano S."/>
            <person name="Nomura N."/>
            <person name="Isogai T."/>
        </authorList>
    </citation>
    <scope>NUCLEOTIDE SEQUENCE</scope>
    <source>
        <tissue evidence="2">Thalamus</tissue>
    </source>
</reference>
<evidence type="ECO:0000313" key="2">
    <source>
        <dbReference type="EMBL" id="BAG59110.1"/>
    </source>
</evidence>
<proteinExistence type="evidence at transcript level"/>